<dbReference type="GO" id="GO:0004721">
    <property type="term" value="F:phosphoprotein phosphatase activity"/>
    <property type="evidence" value="ECO:0007669"/>
    <property type="project" value="InterPro"/>
</dbReference>
<dbReference type="GO" id="GO:0042995">
    <property type="term" value="C:cell projection"/>
    <property type="evidence" value="ECO:0007669"/>
    <property type="project" value="UniProtKB-SubCell"/>
</dbReference>
<dbReference type="SUPFAM" id="SSF49562">
    <property type="entry name" value="C2 domain (Calcium/lipid-binding domain, CaLB)"/>
    <property type="match status" value="1"/>
</dbReference>
<dbReference type="OrthoDB" id="16692at2759"/>
<dbReference type="AlphaFoldDB" id="A0A0L0D1U0"/>
<evidence type="ECO:0000259" key="7">
    <source>
        <dbReference type="PROSITE" id="PS51182"/>
    </source>
</evidence>
<dbReference type="Gene3D" id="3.90.190.10">
    <property type="entry name" value="Protein tyrosine phosphatase superfamily"/>
    <property type="match status" value="1"/>
</dbReference>
<dbReference type="SUPFAM" id="SSF52799">
    <property type="entry name" value="(Phosphotyrosine protein) phosphatases II"/>
    <property type="match status" value="1"/>
</dbReference>
<dbReference type="InterPro" id="IPR051281">
    <property type="entry name" value="Dual-spec_lipid-protein_phosph"/>
</dbReference>
<dbReference type="InterPro" id="IPR003595">
    <property type="entry name" value="Tyr_Pase_cat"/>
</dbReference>
<evidence type="ECO:0000259" key="6">
    <source>
        <dbReference type="PROSITE" id="PS51181"/>
    </source>
</evidence>
<dbReference type="GeneID" id="25560007"/>
<feature type="domain" description="Tyrosine specific protein phosphatases" evidence="5">
    <location>
        <begin position="106"/>
        <end position="177"/>
    </location>
</feature>
<dbReference type="Proteomes" id="UP000054408">
    <property type="component" value="Unassembled WGS sequence"/>
</dbReference>
<dbReference type="SMART" id="SM00404">
    <property type="entry name" value="PTPc_motif"/>
    <property type="match status" value="1"/>
</dbReference>
<dbReference type="GO" id="GO:0005829">
    <property type="term" value="C:cytosol"/>
    <property type="evidence" value="ECO:0007669"/>
    <property type="project" value="TreeGrafter"/>
</dbReference>
<keyword evidence="9" id="KW-1185">Reference proteome</keyword>
<dbReference type="InterPro" id="IPR029021">
    <property type="entry name" value="Prot-tyrosine_phosphatase-like"/>
</dbReference>
<dbReference type="CDD" id="cd00030">
    <property type="entry name" value="C2"/>
    <property type="match status" value="1"/>
</dbReference>
<keyword evidence="3" id="KW-0378">Hydrolase</keyword>
<comment type="subcellular location">
    <subcellularLocation>
        <location evidence="1">Cell projection</location>
    </subcellularLocation>
</comment>
<reference evidence="8 9" key="1">
    <citation type="submission" date="2010-05" db="EMBL/GenBank/DDBJ databases">
        <title>The Genome Sequence of Thecamonas trahens ATCC 50062.</title>
        <authorList>
            <consortium name="The Broad Institute Genome Sequencing Platform"/>
            <person name="Russ C."/>
            <person name="Cuomo C."/>
            <person name="Shea T."/>
            <person name="Young S.K."/>
            <person name="Zeng Q."/>
            <person name="Koehrsen M."/>
            <person name="Haas B."/>
            <person name="Borodovsky M."/>
            <person name="Guigo R."/>
            <person name="Alvarado L."/>
            <person name="Berlin A."/>
            <person name="Bochicchio J."/>
            <person name="Borenstein D."/>
            <person name="Chapman S."/>
            <person name="Chen Z."/>
            <person name="Freedman E."/>
            <person name="Gellesch M."/>
            <person name="Goldberg J."/>
            <person name="Griggs A."/>
            <person name="Gujja S."/>
            <person name="Heilman E."/>
            <person name="Heiman D."/>
            <person name="Hepburn T."/>
            <person name="Howarth C."/>
            <person name="Jen D."/>
            <person name="Larson L."/>
            <person name="Mehta T."/>
            <person name="Park D."/>
            <person name="Pearson M."/>
            <person name="Roberts A."/>
            <person name="Saif S."/>
            <person name="Shenoy N."/>
            <person name="Sisk P."/>
            <person name="Stolte C."/>
            <person name="Sykes S."/>
            <person name="Thomson T."/>
            <person name="Walk T."/>
            <person name="White J."/>
            <person name="Yandava C."/>
            <person name="Burger G."/>
            <person name="Gray M.W."/>
            <person name="Holland P.W.H."/>
            <person name="King N."/>
            <person name="Lang F.B.F."/>
            <person name="Roger A.J."/>
            <person name="Ruiz-Trillo I."/>
            <person name="Lander E."/>
            <person name="Nusbaum C."/>
        </authorList>
    </citation>
    <scope>NUCLEOTIDE SEQUENCE [LARGE SCALE GENOMIC DNA]</scope>
    <source>
        <strain evidence="8 9">ATCC 50062</strain>
    </source>
</reference>
<dbReference type="RefSeq" id="XP_013763050.1">
    <property type="nucleotide sequence ID" value="XM_013907596.1"/>
</dbReference>
<accession>A0A0L0D1U0</accession>
<dbReference type="STRING" id="461836.A0A0L0D1U0"/>
<dbReference type="PANTHER" id="PTHR12305">
    <property type="entry name" value="PHOSPHATASE WITH HOMOLOGY TO TENSIN"/>
    <property type="match status" value="1"/>
</dbReference>
<keyword evidence="4" id="KW-0966">Cell projection</keyword>
<name>A0A0L0D1U0_THETB</name>
<protein>
    <submittedName>
        <fullName evidence="8">Phosphatase tensin domain-containing protein</fullName>
    </submittedName>
</protein>
<dbReference type="EMBL" id="GL349433">
    <property type="protein sequence ID" value="KNC46070.1"/>
    <property type="molecule type" value="Genomic_DNA"/>
</dbReference>
<dbReference type="GO" id="GO:0016314">
    <property type="term" value="F:phosphatidylinositol-3,4,5-trisphosphate 3-phosphatase activity"/>
    <property type="evidence" value="ECO:0007669"/>
    <property type="project" value="TreeGrafter"/>
</dbReference>
<dbReference type="Gene3D" id="2.60.40.1110">
    <property type="match status" value="1"/>
</dbReference>
<evidence type="ECO:0000256" key="4">
    <source>
        <dbReference type="ARBA" id="ARBA00023273"/>
    </source>
</evidence>
<dbReference type="InterPro" id="IPR029023">
    <property type="entry name" value="Tensin_phosphatase"/>
</dbReference>
<evidence type="ECO:0000256" key="1">
    <source>
        <dbReference type="ARBA" id="ARBA00004316"/>
    </source>
</evidence>
<evidence type="ECO:0000313" key="9">
    <source>
        <dbReference type="Proteomes" id="UP000054408"/>
    </source>
</evidence>
<feature type="domain" description="Phosphatase tensin-type" evidence="6">
    <location>
        <begin position="14"/>
        <end position="189"/>
    </location>
</feature>
<comment type="similarity">
    <text evidence="2">Belongs to the PTEN phosphatase protein family.</text>
</comment>
<dbReference type="PROSITE" id="PS51181">
    <property type="entry name" value="PPASE_TENSIN"/>
    <property type="match status" value="1"/>
</dbReference>
<feature type="domain" description="C2 tensin-type" evidence="7">
    <location>
        <begin position="215"/>
        <end position="347"/>
    </location>
</feature>
<dbReference type="InterPro" id="IPR035892">
    <property type="entry name" value="C2_domain_sf"/>
</dbReference>
<evidence type="ECO:0000313" key="8">
    <source>
        <dbReference type="EMBL" id="KNC46070.1"/>
    </source>
</evidence>
<organism evidence="8 9">
    <name type="scientific">Thecamonas trahens ATCC 50062</name>
    <dbReference type="NCBI Taxonomy" id="461836"/>
    <lineage>
        <taxon>Eukaryota</taxon>
        <taxon>Apusozoa</taxon>
        <taxon>Apusomonadida</taxon>
        <taxon>Apusomonadidae</taxon>
        <taxon>Thecamonas</taxon>
    </lineage>
</organism>
<dbReference type="SMART" id="SM01326">
    <property type="entry name" value="PTEN_C2"/>
    <property type="match status" value="1"/>
</dbReference>
<dbReference type="PROSITE" id="PS50056">
    <property type="entry name" value="TYR_PHOSPHATASE_2"/>
    <property type="match status" value="1"/>
</dbReference>
<gene>
    <name evidence="8" type="ORF">AMSG_00188</name>
</gene>
<dbReference type="InterPro" id="IPR014020">
    <property type="entry name" value="Tensin_C2-dom"/>
</dbReference>
<dbReference type="InterPro" id="IPR000387">
    <property type="entry name" value="Tyr_Pase_dom"/>
</dbReference>
<dbReference type="InterPro" id="IPR016130">
    <property type="entry name" value="Tyr_Pase_AS"/>
</dbReference>
<dbReference type="PROSITE" id="PS51182">
    <property type="entry name" value="C2_TENSIN"/>
    <property type="match status" value="1"/>
</dbReference>
<evidence type="ECO:0000256" key="2">
    <source>
        <dbReference type="ARBA" id="ARBA00007881"/>
    </source>
</evidence>
<dbReference type="eggNOG" id="KOG2283">
    <property type="taxonomic scope" value="Eukaryota"/>
</dbReference>
<evidence type="ECO:0000259" key="5">
    <source>
        <dbReference type="PROSITE" id="PS50056"/>
    </source>
</evidence>
<proteinExistence type="inferred from homology"/>
<sequence length="347" mass="37290">MAASLRRLVSQKKVRYQEDGFDLDLTYVTPRVIAMGFPASGVEAVYRNPMKEVKRLLEAKHGAAYKVYNLCAESKHQYAPDAFAPAQQTDDYEFEDHNALPLPILADLATDVAAFLAADDANVVAIHCKAGKGRTGLVVASLLLHLGEVASADAALEHFASVRTSDGKGVSVPSQKRYVQYYASLLDAGLRDAAAAALDLPSAQRAAALDAAIPRATIVLDAVTMHTVPKFDVRGGCDPYVVVDTFHDGELVRTDTAPHVKNEDSVTIDLPGGVTVGADFRVTLYDADVGGGDDLMCYFWLNPAQLLADAPAGEYVLPHDAIDGVHKDKKKKHFDPSFALAITFHAV</sequence>
<dbReference type="InterPro" id="IPR026893">
    <property type="entry name" value="Tyr/Ser_Pase_IphP-type"/>
</dbReference>
<dbReference type="OMA" id="AMIRTQN"/>
<evidence type="ECO:0000256" key="3">
    <source>
        <dbReference type="ARBA" id="ARBA00022801"/>
    </source>
</evidence>
<dbReference type="Pfam" id="PF10409">
    <property type="entry name" value="PTEN_C2"/>
    <property type="match status" value="1"/>
</dbReference>
<dbReference type="Pfam" id="PF13350">
    <property type="entry name" value="Y_phosphatase3"/>
    <property type="match status" value="1"/>
</dbReference>
<dbReference type="PROSITE" id="PS00383">
    <property type="entry name" value="TYR_PHOSPHATASE_1"/>
    <property type="match status" value="1"/>
</dbReference>